<protein>
    <submittedName>
        <fullName evidence="3">Uncharacterized protein</fullName>
    </submittedName>
</protein>
<sequence>MFVVLVDATVQVANYKLSMGITPMRLPFNHHGNLFLTLIVYLLSCILSIVPDWDTHIFLHPPDAQHRTLQQLNGQQQQVEGNGEQEEEEQAERNEDID</sequence>
<reference evidence="3 4" key="1">
    <citation type="submission" date="2019-03" db="EMBL/GenBank/DDBJ databases">
        <title>Single cell metagenomics reveals metabolic interactions within the superorganism composed of flagellate Streblomastix strix and complex community of Bacteroidetes bacteria on its surface.</title>
        <authorList>
            <person name="Treitli S.C."/>
            <person name="Kolisko M."/>
            <person name="Husnik F."/>
            <person name="Keeling P."/>
            <person name="Hampl V."/>
        </authorList>
    </citation>
    <scope>NUCLEOTIDE SEQUENCE [LARGE SCALE GENOMIC DNA]</scope>
    <source>
        <strain evidence="3">ST1C</strain>
    </source>
</reference>
<comment type="caution">
    <text evidence="3">The sequence shown here is derived from an EMBL/GenBank/DDBJ whole genome shotgun (WGS) entry which is preliminary data.</text>
</comment>
<keyword evidence="2" id="KW-1133">Transmembrane helix</keyword>
<evidence type="ECO:0000313" key="3">
    <source>
        <dbReference type="EMBL" id="KAA6394346.1"/>
    </source>
</evidence>
<proteinExistence type="predicted"/>
<dbReference type="EMBL" id="SNRW01001966">
    <property type="protein sequence ID" value="KAA6394346.1"/>
    <property type="molecule type" value="Genomic_DNA"/>
</dbReference>
<organism evidence="3 4">
    <name type="scientific">Streblomastix strix</name>
    <dbReference type="NCBI Taxonomy" id="222440"/>
    <lineage>
        <taxon>Eukaryota</taxon>
        <taxon>Metamonada</taxon>
        <taxon>Preaxostyla</taxon>
        <taxon>Oxymonadida</taxon>
        <taxon>Streblomastigidae</taxon>
        <taxon>Streblomastix</taxon>
    </lineage>
</organism>
<evidence type="ECO:0000256" key="2">
    <source>
        <dbReference type="SAM" id="Phobius"/>
    </source>
</evidence>
<evidence type="ECO:0000256" key="1">
    <source>
        <dbReference type="SAM" id="MobiDB-lite"/>
    </source>
</evidence>
<keyword evidence="2" id="KW-0472">Membrane</keyword>
<name>A0A5J4WI23_9EUKA</name>
<evidence type="ECO:0000313" key="4">
    <source>
        <dbReference type="Proteomes" id="UP000324800"/>
    </source>
</evidence>
<keyword evidence="2" id="KW-0812">Transmembrane</keyword>
<gene>
    <name evidence="3" type="ORF">EZS28_010127</name>
</gene>
<feature type="transmembrane region" description="Helical" evidence="2">
    <location>
        <begin position="32"/>
        <end position="50"/>
    </location>
</feature>
<dbReference type="Proteomes" id="UP000324800">
    <property type="component" value="Unassembled WGS sequence"/>
</dbReference>
<dbReference type="AlphaFoldDB" id="A0A5J4WI23"/>
<feature type="region of interest" description="Disordered" evidence="1">
    <location>
        <begin position="69"/>
        <end position="98"/>
    </location>
</feature>
<accession>A0A5J4WI23</accession>
<feature type="compositionally biased region" description="Low complexity" evidence="1">
    <location>
        <begin position="70"/>
        <end position="82"/>
    </location>
</feature>